<dbReference type="InParanoid" id="A0A6N7EYR3"/>
<dbReference type="EMBL" id="WHNW01000007">
    <property type="protein sequence ID" value="MPV86519.1"/>
    <property type="molecule type" value="Genomic_DNA"/>
</dbReference>
<gene>
    <name evidence="2" type="ORF">GCU85_07210</name>
</gene>
<keyword evidence="1" id="KW-0472">Membrane</keyword>
<keyword evidence="3" id="KW-1185">Reference proteome</keyword>
<feature type="transmembrane region" description="Helical" evidence="1">
    <location>
        <begin position="83"/>
        <end position="100"/>
    </location>
</feature>
<protein>
    <submittedName>
        <fullName evidence="2">Uncharacterized protein</fullName>
    </submittedName>
</protein>
<comment type="caution">
    <text evidence="2">The sequence shown here is derived from an EMBL/GenBank/DDBJ whole genome shotgun (WGS) entry which is preliminary data.</text>
</comment>
<dbReference type="AlphaFoldDB" id="A0A6N7EYR3"/>
<name>A0A6N7EYR3_9GAMM</name>
<feature type="transmembrane region" description="Helical" evidence="1">
    <location>
        <begin position="54"/>
        <end position="71"/>
    </location>
</feature>
<dbReference type="Proteomes" id="UP000471298">
    <property type="component" value="Unassembled WGS sequence"/>
</dbReference>
<sequence>MNPYKPPQSNTKPTNLGTPSIIAKVYCLVGLSFIFFALDSLTCSTVLDAGWRNPMNYLFIIIWGGILFWVMLSISKRRGNPKYTFLLLAFVVFAGAIVFPMGCYSIYFGVGEAGCFLLAYYSLNKPSASAWFESSVE</sequence>
<evidence type="ECO:0000313" key="2">
    <source>
        <dbReference type="EMBL" id="MPV86519.1"/>
    </source>
</evidence>
<dbReference type="RefSeq" id="WP_152810507.1">
    <property type="nucleotide sequence ID" value="NZ_WHNW01000007.1"/>
</dbReference>
<proteinExistence type="predicted"/>
<feature type="transmembrane region" description="Helical" evidence="1">
    <location>
        <begin position="21"/>
        <end position="42"/>
    </location>
</feature>
<keyword evidence="1" id="KW-0812">Transmembrane</keyword>
<organism evidence="2 3">
    <name type="scientific">Ostreibacterium oceani</name>
    <dbReference type="NCBI Taxonomy" id="2654998"/>
    <lineage>
        <taxon>Bacteria</taxon>
        <taxon>Pseudomonadati</taxon>
        <taxon>Pseudomonadota</taxon>
        <taxon>Gammaproteobacteria</taxon>
        <taxon>Cardiobacteriales</taxon>
        <taxon>Ostreibacteriaceae</taxon>
        <taxon>Ostreibacterium</taxon>
    </lineage>
</organism>
<keyword evidence="1" id="KW-1133">Transmembrane helix</keyword>
<reference evidence="2 3" key="1">
    <citation type="submission" date="2019-10" db="EMBL/GenBank/DDBJ databases">
        <title>Cardiobacteriales fam. a chemoheterotrophic member of the order Cardiobacteriales, and proposal of Cardiobacteriales fam. nov.</title>
        <authorList>
            <person name="Wang C."/>
        </authorList>
    </citation>
    <scope>NUCLEOTIDE SEQUENCE [LARGE SCALE GENOMIC DNA]</scope>
    <source>
        <strain evidence="2 3">ML27</strain>
    </source>
</reference>
<evidence type="ECO:0000313" key="3">
    <source>
        <dbReference type="Proteomes" id="UP000471298"/>
    </source>
</evidence>
<accession>A0A6N7EYR3</accession>
<evidence type="ECO:0000256" key="1">
    <source>
        <dbReference type="SAM" id="Phobius"/>
    </source>
</evidence>